<keyword evidence="5" id="KW-1185">Reference proteome</keyword>
<feature type="transmembrane region" description="Helical" evidence="2">
    <location>
        <begin position="110"/>
        <end position="129"/>
    </location>
</feature>
<reference evidence="4 5" key="1">
    <citation type="journal article" date="2011" name="Front. Microbiol.">
        <title>Genomic signatures of strain selection and enhancement in Bacillus atrophaeus var. globigii, a historical biowarfare simulant.</title>
        <authorList>
            <person name="Gibbons H.S."/>
            <person name="Broomall S.M."/>
            <person name="McNew L.A."/>
            <person name="Daligault H."/>
            <person name="Chapman C."/>
            <person name="Bruce D."/>
            <person name="Karavis M."/>
            <person name="Krepps M."/>
            <person name="McGregor P.A."/>
            <person name="Hong C."/>
            <person name="Park K.H."/>
            <person name="Akmal A."/>
            <person name="Feldman A."/>
            <person name="Lin J.S."/>
            <person name="Chang W.E."/>
            <person name="Higgs B.W."/>
            <person name="Demirev P."/>
            <person name="Lindquist J."/>
            <person name="Liem A."/>
            <person name="Fochler E."/>
            <person name="Read T.D."/>
            <person name="Tapia R."/>
            <person name="Johnson S."/>
            <person name="Bishop-Lilly K.A."/>
            <person name="Detter C."/>
            <person name="Han C."/>
            <person name="Sozhamannan S."/>
            <person name="Rosenzweig C.N."/>
            <person name="Skowronski E.W."/>
        </authorList>
    </citation>
    <scope>NUCLEOTIDE SEQUENCE [LARGE SCALE GENOMIC DNA]</scope>
    <source>
        <strain evidence="4 5">AK5</strain>
    </source>
</reference>
<feature type="transmembrane region" description="Helical" evidence="2">
    <location>
        <begin position="12"/>
        <end position="33"/>
    </location>
</feature>
<accession>A0A432VQX4</accession>
<comment type="caution">
    <text evidence="4">The sequence shown here is derived from an EMBL/GenBank/DDBJ whole genome shotgun (WGS) entry which is preliminary data.</text>
</comment>
<evidence type="ECO:0000259" key="3">
    <source>
        <dbReference type="Pfam" id="PF02719"/>
    </source>
</evidence>
<keyword evidence="2" id="KW-1133">Transmembrane helix</keyword>
<dbReference type="SUPFAM" id="SSF53335">
    <property type="entry name" value="S-adenosyl-L-methionine-dependent methyltransferases"/>
    <property type="match status" value="1"/>
</dbReference>
<dbReference type="InterPro" id="IPR051203">
    <property type="entry name" value="Polysaccharide_Synthase-Rel"/>
</dbReference>
<dbReference type="Proteomes" id="UP000288212">
    <property type="component" value="Unassembled WGS sequence"/>
</dbReference>
<dbReference type="OrthoDB" id="9803111at2"/>
<dbReference type="PANTHER" id="PTHR43318">
    <property type="entry name" value="UDP-N-ACETYLGLUCOSAMINE 4,6-DEHYDRATASE"/>
    <property type="match status" value="1"/>
</dbReference>
<feature type="transmembrane region" description="Helical" evidence="2">
    <location>
        <begin position="45"/>
        <end position="66"/>
    </location>
</feature>
<comment type="similarity">
    <text evidence="1">Belongs to the polysaccharide synthase family.</text>
</comment>
<dbReference type="InterPro" id="IPR003869">
    <property type="entry name" value="Polysac_CapD-like"/>
</dbReference>
<protein>
    <submittedName>
        <fullName evidence="4">Nucleoside-diphosphate sugar epimerase</fullName>
    </submittedName>
</protein>
<feature type="transmembrane region" description="Helical" evidence="2">
    <location>
        <begin position="78"/>
        <end position="98"/>
    </location>
</feature>
<organism evidence="4 5">
    <name type="scientific">Aliidiomarina haloalkalitolerans</name>
    <dbReference type="NCBI Taxonomy" id="859059"/>
    <lineage>
        <taxon>Bacteria</taxon>
        <taxon>Pseudomonadati</taxon>
        <taxon>Pseudomonadota</taxon>
        <taxon>Gammaproteobacteria</taxon>
        <taxon>Alteromonadales</taxon>
        <taxon>Idiomarinaceae</taxon>
        <taxon>Aliidiomarina</taxon>
    </lineage>
</organism>
<evidence type="ECO:0000313" key="4">
    <source>
        <dbReference type="EMBL" id="RUO18666.1"/>
    </source>
</evidence>
<dbReference type="InterPro" id="IPR036291">
    <property type="entry name" value="NAD(P)-bd_dom_sf"/>
</dbReference>
<dbReference type="Pfam" id="PF13727">
    <property type="entry name" value="CoA_binding_3"/>
    <property type="match status" value="1"/>
</dbReference>
<dbReference type="Pfam" id="PF02719">
    <property type="entry name" value="Polysacc_synt_2"/>
    <property type="match status" value="1"/>
</dbReference>
<dbReference type="SUPFAM" id="SSF51735">
    <property type="entry name" value="NAD(P)-binding Rossmann-fold domains"/>
    <property type="match status" value="1"/>
</dbReference>
<dbReference type="CDD" id="cd05237">
    <property type="entry name" value="UDP_invert_4-6DH_SDR_e"/>
    <property type="match status" value="1"/>
</dbReference>
<sequence>MMDLLFKLPRGAKNSIALMVDVLFLLFSLWFALSVRYETLYLPNHYSVWLVTGITVAASIGVFKLLGLYRAIVRYIGFRALVTVSIGVSFSAALLYLLRDYSASPIPISAIITYALVSLLLIGGSRLLLRGSVQQRNRGKRQPVIIYGAGASGRQLAQALMNGNEFYTTAFIDDDSTLHNSSILSISVHSPDAIETLIQRKGVTRVLLAMPSATLRERKRVLERLEPLTVQVMTIPGMADLVSGRQIDLLEDVRVEDLLGRDPVPPREHLMDRNIRSKVVLVTGAGGSIGSELCRQIVRYKPKCLVLFELSEYSLYAIEQELRELVEAESLQDVRIVPIMGTIQRQNRIEAVMRAFKVQTVYHAAAYKHVPMVEYNIVEAVRNNVFGTWFTGEAAINAGVENFVLVSTDKAVRPTNVMGATKRMAELVLQALAKRQDWTCFCMVRFGNVLGSSGSVVPRFREQIKAGGPVTVTDKEITRYFMTIPEAAQLVIQAGAMSCDGSGTGGEVFVLDMGEPVKIEQLARKLIHLMGKSVKDDQHPRGDIEIHYSGLRPGEKLYEELLIGDDVRATDHPRIMTANEIDLPWEEVEALLTELDQHCHVFQIDKVHQLLQKAPLAFTPNDGISDLVWQSTSTANSPSSNKEHSR</sequence>
<keyword evidence="2" id="KW-0812">Transmembrane</keyword>
<dbReference type="AlphaFoldDB" id="A0A432VQX4"/>
<gene>
    <name evidence="4" type="ORF">CWE06_10505</name>
</gene>
<dbReference type="EMBL" id="PIPI01000008">
    <property type="protein sequence ID" value="RUO18666.1"/>
    <property type="molecule type" value="Genomic_DNA"/>
</dbReference>
<proteinExistence type="inferred from homology"/>
<feature type="domain" description="Polysaccharide biosynthesis protein CapD-like" evidence="3">
    <location>
        <begin position="280"/>
        <end position="579"/>
    </location>
</feature>
<evidence type="ECO:0000256" key="2">
    <source>
        <dbReference type="SAM" id="Phobius"/>
    </source>
</evidence>
<dbReference type="RefSeq" id="WP_126793874.1">
    <property type="nucleotide sequence ID" value="NZ_PIPI01000008.1"/>
</dbReference>
<dbReference type="InterPro" id="IPR029063">
    <property type="entry name" value="SAM-dependent_MTases_sf"/>
</dbReference>
<keyword evidence="2" id="KW-0472">Membrane</keyword>
<evidence type="ECO:0000313" key="5">
    <source>
        <dbReference type="Proteomes" id="UP000288212"/>
    </source>
</evidence>
<name>A0A432VQX4_9GAMM</name>
<evidence type="ECO:0000256" key="1">
    <source>
        <dbReference type="ARBA" id="ARBA00007430"/>
    </source>
</evidence>
<dbReference type="Gene3D" id="3.40.50.720">
    <property type="entry name" value="NAD(P)-binding Rossmann-like Domain"/>
    <property type="match status" value="2"/>
</dbReference>
<dbReference type="PANTHER" id="PTHR43318:SF1">
    <property type="entry name" value="POLYSACCHARIDE BIOSYNTHESIS PROTEIN EPSC-RELATED"/>
    <property type="match status" value="1"/>
</dbReference>